<feature type="region of interest" description="Disordered" evidence="8">
    <location>
        <begin position="303"/>
        <end position="323"/>
    </location>
</feature>
<dbReference type="GO" id="GO:0000492">
    <property type="term" value="P:box C/D snoRNP assembly"/>
    <property type="evidence" value="ECO:0007669"/>
    <property type="project" value="TreeGrafter"/>
</dbReference>
<evidence type="ECO:0000256" key="2">
    <source>
        <dbReference type="ARBA" id="ARBA00022723"/>
    </source>
</evidence>
<evidence type="ECO:0000256" key="7">
    <source>
        <dbReference type="PROSITE-ProRule" id="PRU00453"/>
    </source>
</evidence>
<dbReference type="OrthoDB" id="272357at2759"/>
<dbReference type="GO" id="GO:0008270">
    <property type="term" value="F:zinc ion binding"/>
    <property type="evidence" value="ECO:0007669"/>
    <property type="project" value="UniProtKB-UniRule"/>
</dbReference>
<reference evidence="10" key="1">
    <citation type="submission" date="2022-07" db="EMBL/GenBank/DDBJ databases">
        <title>Phylogenomic reconstructions and comparative analyses of Kickxellomycotina fungi.</title>
        <authorList>
            <person name="Reynolds N.K."/>
            <person name="Stajich J.E."/>
            <person name="Barry K."/>
            <person name="Grigoriev I.V."/>
            <person name="Crous P."/>
            <person name="Smith M.E."/>
        </authorList>
    </citation>
    <scope>NUCLEOTIDE SEQUENCE</scope>
    <source>
        <strain evidence="10">RSA 567</strain>
    </source>
</reference>
<evidence type="ECO:0000313" key="11">
    <source>
        <dbReference type="Proteomes" id="UP001151582"/>
    </source>
</evidence>
<evidence type="ECO:0000256" key="4">
    <source>
        <dbReference type="ARBA" id="ARBA00022833"/>
    </source>
</evidence>
<dbReference type="PANTHER" id="PTHR13483:SF3">
    <property type="entry name" value="BOX C_D SNORNA PROTEIN 1"/>
    <property type="match status" value="1"/>
</dbReference>
<comment type="function">
    <text evidence="5">Required for box C/D snoRNAs accumulation involved in snoRNA processing, snoRNA transport to the nucleolus and ribosome biogenesis.</text>
</comment>
<dbReference type="EMBL" id="JANBQB010000002">
    <property type="protein sequence ID" value="KAJ1985294.1"/>
    <property type="molecule type" value="Genomic_DNA"/>
</dbReference>
<dbReference type="Proteomes" id="UP001151582">
    <property type="component" value="Unassembled WGS sequence"/>
</dbReference>
<dbReference type="Pfam" id="PF25790">
    <property type="entry name" value="BCD1"/>
    <property type="match status" value="1"/>
</dbReference>
<accession>A0A9W8BE14</accession>
<dbReference type="PROSITE" id="PS51083">
    <property type="entry name" value="ZF_HIT"/>
    <property type="match status" value="1"/>
</dbReference>
<dbReference type="GO" id="GO:0000463">
    <property type="term" value="P:maturation of LSU-rRNA from tricistronic rRNA transcript (SSU-rRNA, 5.8S rRNA, LSU-rRNA)"/>
    <property type="evidence" value="ECO:0007669"/>
    <property type="project" value="TreeGrafter"/>
</dbReference>
<dbReference type="InterPro" id="IPR007529">
    <property type="entry name" value="Znf_HIT"/>
</dbReference>
<dbReference type="GO" id="GO:0005634">
    <property type="term" value="C:nucleus"/>
    <property type="evidence" value="ECO:0007669"/>
    <property type="project" value="TreeGrafter"/>
</dbReference>
<evidence type="ECO:0000256" key="3">
    <source>
        <dbReference type="ARBA" id="ARBA00022771"/>
    </source>
</evidence>
<keyword evidence="1" id="KW-0597">Phosphoprotein</keyword>
<dbReference type="InterPro" id="IPR051639">
    <property type="entry name" value="BCD1"/>
</dbReference>
<dbReference type="Pfam" id="PF04438">
    <property type="entry name" value="zf-HIT"/>
    <property type="match status" value="1"/>
</dbReference>
<dbReference type="AlphaFoldDB" id="A0A9W8BE14"/>
<keyword evidence="11" id="KW-1185">Reference proteome</keyword>
<evidence type="ECO:0000313" key="10">
    <source>
        <dbReference type="EMBL" id="KAJ1985294.1"/>
    </source>
</evidence>
<keyword evidence="2" id="KW-0479">Metal-binding</keyword>
<evidence type="ECO:0000259" key="9">
    <source>
        <dbReference type="PROSITE" id="PS51083"/>
    </source>
</evidence>
<dbReference type="GO" id="GO:0048254">
    <property type="term" value="P:snoRNA localization"/>
    <property type="evidence" value="ECO:0007669"/>
    <property type="project" value="TreeGrafter"/>
</dbReference>
<evidence type="ECO:0000256" key="1">
    <source>
        <dbReference type="ARBA" id="ARBA00022553"/>
    </source>
</evidence>
<dbReference type="GO" id="GO:0070761">
    <property type="term" value="C:pre-snoRNP complex"/>
    <property type="evidence" value="ECO:0007669"/>
    <property type="project" value="TreeGrafter"/>
</dbReference>
<evidence type="ECO:0000256" key="5">
    <source>
        <dbReference type="ARBA" id="ARBA00049598"/>
    </source>
</evidence>
<proteinExistence type="inferred from homology"/>
<gene>
    <name evidence="10" type="ORF">H4R34_000115</name>
</gene>
<organism evidence="10 11">
    <name type="scientific">Dimargaris verticillata</name>
    <dbReference type="NCBI Taxonomy" id="2761393"/>
    <lineage>
        <taxon>Eukaryota</taxon>
        <taxon>Fungi</taxon>
        <taxon>Fungi incertae sedis</taxon>
        <taxon>Zoopagomycota</taxon>
        <taxon>Kickxellomycotina</taxon>
        <taxon>Dimargaritomycetes</taxon>
        <taxon>Dimargaritales</taxon>
        <taxon>Dimargaritaceae</taxon>
        <taxon>Dimargaris</taxon>
    </lineage>
</organism>
<name>A0A9W8BE14_9FUNG</name>
<dbReference type="SUPFAM" id="SSF144232">
    <property type="entry name" value="HIT/MYND zinc finger-like"/>
    <property type="match status" value="1"/>
</dbReference>
<dbReference type="Gene3D" id="3.30.60.190">
    <property type="match status" value="1"/>
</dbReference>
<dbReference type="CDD" id="cd23023">
    <property type="entry name" value="zf-HIT_BCD1"/>
    <property type="match status" value="1"/>
</dbReference>
<comment type="similarity">
    <text evidence="6">Belongs to the BCD1 family.</text>
</comment>
<dbReference type="PANTHER" id="PTHR13483">
    <property type="entry name" value="BOX C_D SNORNA PROTEIN 1-RELATED"/>
    <property type="match status" value="1"/>
</dbReference>
<keyword evidence="3 7" id="KW-0863">Zinc-finger</keyword>
<evidence type="ECO:0000256" key="6">
    <source>
        <dbReference type="ARBA" id="ARBA00049654"/>
    </source>
</evidence>
<keyword evidence="4" id="KW-0862">Zinc</keyword>
<feature type="domain" description="HIT-type" evidence="9">
    <location>
        <begin position="15"/>
        <end position="49"/>
    </location>
</feature>
<comment type="caution">
    <text evidence="10">The sequence shown here is derived from an EMBL/GenBank/DDBJ whole genome shotgun (WGS) entry which is preliminary data.</text>
</comment>
<protein>
    <recommendedName>
        <fullName evidence="9">HIT-type domain-containing protein</fullName>
    </recommendedName>
</protein>
<sequence length="323" mass="36397">MADAPDHPQPKRAKCQVCHVNDFKYKCPGCAAVTCSLACSQQHKAETGCTGQRSRTHYIPKKIYSESDMLSDFSFVQDVTRVADLANRQLQQQQQRPPRQSTALQAAARQRGVDLALMPAGMQRHDVNRTRFNHRTKAFLWTLEFHFYPTVSDLPTEPVIHLEHFVDDRYTWETVLQTFWTPSESSASSQKGRPTKRKAAEVEANRQVDAAHQAARAPIASNSSLRPLRSAMFAVLPEAVKETFASTPGDQLVLLMRFDGSPANHPQYYQLLPLQTIQESLAHKRVIEYPAIEVYSQPPKDRTLVDPEISFETTPAPNGKSEL</sequence>
<dbReference type="InterPro" id="IPR057721">
    <property type="entry name" value="BCD1_alpha/beta"/>
</dbReference>
<evidence type="ECO:0000256" key="8">
    <source>
        <dbReference type="SAM" id="MobiDB-lite"/>
    </source>
</evidence>